<dbReference type="Proteomes" id="UP000075714">
    <property type="component" value="Unassembled WGS sequence"/>
</dbReference>
<evidence type="ECO:0000313" key="1">
    <source>
        <dbReference type="EMBL" id="KXZ45321.1"/>
    </source>
</evidence>
<dbReference type="GO" id="GO:0046513">
    <property type="term" value="P:ceramide biosynthetic process"/>
    <property type="evidence" value="ECO:0007669"/>
    <property type="project" value="TreeGrafter"/>
</dbReference>
<evidence type="ECO:0000313" key="2">
    <source>
        <dbReference type="Proteomes" id="UP000075714"/>
    </source>
</evidence>
<accession>A0A150G663</accession>
<organism evidence="1 2">
    <name type="scientific">Gonium pectorale</name>
    <name type="common">Green alga</name>
    <dbReference type="NCBI Taxonomy" id="33097"/>
    <lineage>
        <taxon>Eukaryota</taxon>
        <taxon>Viridiplantae</taxon>
        <taxon>Chlorophyta</taxon>
        <taxon>core chlorophytes</taxon>
        <taxon>Chlorophyceae</taxon>
        <taxon>CS clade</taxon>
        <taxon>Chlamydomonadales</taxon>
        <taxon>Volvocaceae</taxon>
        <taxon>Gonium</taxon>
    </lineage>
</organism>
<dbReference type="OrthoDB" id="3792523at2759"/>
<gene>
    <name evidence="1" type="ORF">GPECTOR_56g418</name>
</gene>
<dbReference type="GO" id="GO:0030149">
    <property type="term" value="P:sphingolipid catabolic process"/>
    <property type="evidence" value="ECO:0007669"/>
    <property type="project" value="TreeGrafter"/>
</dbReference>
<dbReference type="PANTHER" id="PTHR12393">
    <property type="entry name" value="SPHINGOMYELIN PHOSPHODIESTERASE RELATED"/>
    <property type="match status" value="1"/>
</dbReference>
<dbReference type="GO" id="GO:0004620">
    <property type="term" value="F:phospholipase activity"/>
    <property type="evidence" value="ECO:0007669"/>
    <property type="project" value="TreeGrafter"/>
</dbReference>
<dbReference type="PANTHER" id="PTHR12393:SF6">
    <property type="entry name" value="SPHINGOMYELIN PHOSPHODIESTERASE 2"/>
    <property type="match status" value="1"/>
</dbReference>
<dbReference type="GO" id="GO:0071944">
    <property type="term" value="C:cell periphery"/>
    <property type="evidence" value="ECO:0007669"/>
    <property type="project" value="TreeGrafter"/>
</dbReference>
<comment type="caution">
    <text evidence="1">The sequence shown here is derived from an EMBL/GenBank/DDBJ whole genome shotgun (WGS) entry which is preliminary data.</text>
</comment>
<dbReference type="GO" id="GO:0005783">
    <property type="term" value="C:endoplasmic reticulum"/>
    <property type="evidence" value="ECO:0007669"/>
    <property type="project" value="TreeGrafter"/>
</dbReference>
<proteinExistence type="predicted"/>
<keyword evidence="2" id="KW-1185">Reference proteome</keyword>
<dbReference type="AlphaFoldDB" id="A0A150G663"/>
<dbReference type="GO" id="GO:0016020">
    <property type="term" value="C:membrane"/>
    <property type="evidence" value="ECO:0007669"/>
    <property type="project" value="TreeGrafter"/>
</dbReference>
<reference evidence="2" key="1">
    <citation type="journal article" date="2016" name="Nat. Commun.">
        <title>The Gonium pectorale genome demonstrates co-option of cell cycle regulation during the evolution of multicellularity.</title>
        <authorList>
            <person name="Hanschen E.R."/>
            <person name="Marriage T.N."/>
            <person name="Ferris P.J."/>
            <person name="Hamaji T."/>
            <person name="Toyoda A."/>
            <person name="Fujiyama A."/>
            <person name="Neme R."/>
            <person name="Noguchi H."/>
            <person name="Minakuchi Y."/>
            <person name="Suzuki M."/>
            <person name="Kawai-Toyooka H."/>
            <person name="Smith D.R."/>
            <person name="Sparks H."/>
            <person name="Anderson J."/>
            <person name="Bakaric R."/>
            <person name="Luria V."/>
            <person name="Karger A."/>
            <person name="Kirschner M.W."/>
            <person name="Durand P.M."/>
            <person name="Michod R.E."/>
            <person name="Nozaki H."/>
            <person name="Olson B.J."/>
        </authorList>
    </citation>
    <scope>NUCLEOTIDE SEQUENCE [LARGE SCALE GENOMIC DNA]</scope>
    <source>
        <strain evidence="2">NIES-2863</strain>
    </source>
</reference>
<sequence length="249" mass="26556">MAVPTPGHAATTAARIWIPSIIYRIARFLPRNEVACSLRVVDKAIAAMLQTPEFTTVRLSEPVPHHAFTWRWGRPGAMRDLTRAQRHELVWLTVASGATANLALAARVAGCGLTDEVGYAAGKAGQPGSCALLAELGCDMGRAVEGAAAGGHLALCEELLASEAGDLCSFLSCAFAAAKAGHIHVVEWMGCDLAALHRYAVQFVGPKGEEEGHEAWFEEVEVRVVAAAAGSPTTDWRANLEWLKSRIFS</sequence>
<name>A0A150G663_GONPE</name>
<protein>
    <submittedName>
        <fullName evidence="1">Uncharacterized protein</fullName>
    </submittedName>
</protein>
<dbReference type="EMBL" id="LSYV01000057">
    <property type="protein sequence ID" value="KXZ45321.1"/>
    <property type="molecule type" value="Genomic_DNA"/>
</dbReference>